<gene>
    <name evidence="11" type="ORF">GPUH_LOCUS26303</name>
</gene>
<evidence type="ECO:0000259" key="10">
    <source>
        <dbReference type="PROSITE" id="PS50262"/>
    </source>
</evidence>
<evidence type="ECO:0000313" key="13">
    <source>
        <dbReference type="WBParaSite" id="GPUH_0002633101-mRNA-1"/>
    </source>
</evidence>
<evidence type="ECO:0000256" key="4">
    <source>
        <dbReference type="ARBA" id="ARBA00022989"/>
    </source>
</evidence>
<evidence type="ECO:0000313" key="11">
    <source>
        <dbReference type="EMBL" id="VDN45362.1"/>
    </source>
</evidence>
<dbReference type="WBParaSite" id="GPUH_0002633101-mRNA-1">
    <property type="protein sequence ID" value="GPUH_0002633101-mRNA-1"/>
    <property type="gene ID" value="GPUH_0002633101"/>
</dbReference>
<keyword evidence="5" id="KW-0297">G-protein coupled receptor</keyword>
<evidence type="ECO:0000256" key="1">
    <source>
        <dbReference type="ARBA" id="ARBA00004651"/>
    </source>
</evidence>
<evidence type="ECO:0000256" key="5">
    <source>
        <dbReference type="ARBA" id="ARBA00023040"/>
    </source>
</evidence>
<dbReference type="GO" id="GO:0005886">
    <property type="term" value="C:plasma membrane"/>
    <property type="evidence" value="ECO:0007669"/>
    <property type="project" value="UniProtKB-SubCell"/>
</dbReference>
<dbReference type="InterPro" id="IPR000276">
    <property type="entry name" value="GPCR_Rhodpsn"/>
</dbReference>
<proteinExistence type="predicted"/>
<keyword evidence="12" id="KW-1185">Reference proteome</keyword>
<evidence type="ECO:0000256" key="9">
    <source>
        <dbReference type="SAM" id="Phobius"/>
    </source>
</evidence>
<dbReference type="PANTHER" id="PTHR24248">
    <property type="entry name" value="ADRENERGIC RECEPTOR-RELATED G-PROTEIN COUPLED RECEPTOR"/>
    <property type="match status" value="1"/>
</dbReference>
<evidence type="ECO:0000256" key="3">
    <source>
        <dbReference type="ARBA" id="ARBA00022692"/>
    </source>
</evidence>
<evidence type="ECO:0000313" key="12">
    <source>
        <dbReference type="Proteomes" id="UP000271098"/>
    </source>
</evidence>
<dbReference type="PROSITE" id="PS50262">
    <property type="entry name" value="G_PROTEIN_RECEP_F1_2"/>
    <property type="match status" value="1"/>
</dbReference>
<dbReference type="Proteomes" id="UP000271098">
    <property type="component" value="Unassembled WGS sequence"/>
</dbReference>
<evidence type="ECO:0000256" key="2">
    <source>
        <dbReference type="ARBA" id="ARBA00022475"/>
    </source>
</evidence>
<dbReference type="EMBL" id="UYRT01109877">
    <property type="protein sequence ID" value="VDN45362.1"/>
    <property type="molecule type" value="Genomic_DNA"/>
</dbReference>
<keyword evidence="6 9" id="KW-0472">Membrane</keyword>
<dbReference type="GO" id="GO:0004930">
    <property type="term" value="F:G protein-coupled receptor activity"/>
    <property type="evidence" value="ECO:0007669"/>
    <property type="project" value="UniProtKB-KW"/>
</dbReference>
<dbReference type="PRINTS" id="PR00237">
    <property type="entry name" value="GPCRRHODOPSN"/>
</dbReference>
<organism evidence="13">
    <name type="scientific">Gongylonema pulchrum</name>
    <dbReference type="NCBI Taxonomy" id="637853"/>
    <lineage>
        <taxon>Eukaryota</taxon>
        <taxon>Metazoa</taxon>
        <taxon>Ecdysozoa</taxon>
        <taxon>Nematoda</taxon>
        <taxon>Chromadorea</taxon>
        <taxon>Rhabditida</taxon>
        <taxon>Spirurina</taxon>
        <taxon>Spiruromorpha</taxon>
        <taxon>Spiruroidea</taxon>
        <taxon>Gongylonematidae</taxon>
        <taxon>Gongylonema</taxon>
    </lineage>
</organism>
<dbReference type="Pfam" id="PF00001">
    <property type="entry name" value="7tm_1"/>
    <property type="match status" value="1"/>
</dbReference>
<accession>A0A183EZB0</accession>
<protein>
    <submittedName>
        <fullName evidence="13">G_PROTEIN_RECEP_F1_2 domain-containing protein</fullName>
    </submittedName>
</protein>
<keyword evidence="3 9" id="KW-0812">Transmembrane</keyword>
<feature type="transmembrane region" description="Helical" evidence="9">
    <location>
        <begin position="20"/>
        <end position="47"/>
    </location>
</feature>
<sequence>MSSCTFNEWREMHHRTRPLLIISTVIVLTLLVIFIITGNLMVIFAVLTRRRLRTATGMLILSLAVADLLVCLLSHTDDFSSNFALSK</sequence>
<keyword evidence="2" id="KW-1003">Cell membrane</keyword>
<reference evidence="13" key="1">
    <citation type="submission" date="2016-06" db="UniProtKB">
        <authorList>
            <consortium name="WormBaseParasite"/>
        </authorList>
    </citation>
    <scope>IDENTIFICATION</scope>
</reference>
<dbReference type="Gene3D" id="1.20.1070.10">
    <property type="entry name" value="Rhodopsin 7-helix transmembrane proteins"/>
    <property type="match status" value="1"/>
</dbReference>
<keyword evidence="8" id="KW-0807">Transducer</keyword>
<feature type="transmembrane region" description="Helical" evidence="9">
    <location>
        <begin position="59"/>
        <end position="76"/>
    </location>
</feature>
<comment type="subcellular location">
    <subcellularLocation>
        <location evidence="1">Cell membrane</location>
        <topology evidence="1">Multi-pass membrane protein</topology>
    </subcellularLocation>
</comment>
<evidence type="ECO:0000256" key="6">
    <source>
        <dbReference type="ARBA" id="ARBA00023136"/>
    </source>
</evidence>
<feature type="domain" description="G-protein coupled receptors family 1 profile" evidence="10">
    <location>
        <begin position="38"/>
        <end position="87"/>
    </location>
</feature>
<name>A0A183EZB0_9BILA</name>
<reference evidence="11 12" key="2">
    <citation type="submission" date="2018-11" db="EMBL/GenBank/DDBJ databases">
        <authorList>
            <consortium name="Pathogen Informatics"/>
        </authorList>
    </citation>
    <scope>NUCLEOTIDE SEQUENCE [LARGE SCALE GENOMIC DNA]</scope>
</reference>
<keyword evidence="4 9" id="KW-1133">Transmembrane helix</keyword>
<evidence type="ECO:0000256" key="8">
    <source>
        <dbReference type="ARBA" id="ARBA00023224"/>
    </source>
</evidence>
<keyword evidence="7" id="KW-0675">Receptor</keyword>
<evidence type="ECO:0000256" key="7">
    <source>
        <dbReference type="ARBA" id="ARBA00023170"/>
    </source>
</evidence>
<dbReference type="AlphaFoldDB" id="A0A183EZB0"/>
<dbReference type="InterPro" id="IPR017452">
    <property type="entry name" value="GPCR_Rhodpsn_7TM"/>
</dbReference>
<dbReference type="SUPFAM" id="SSF81321">
    <property type="entry name" value="Family A G protein-coupled receptor-like"/>
    <property type="match status" value="1"/>
</dbReference>